<dbReference type="Pfam" id="PF00335">
    <property type="entry name" value="Tetraspanin"/>
    <property type="match status" value="1"/>
</dbReference>
<dbReference type="InterPro" id="IPR018499">
    <property type="entry name" value="Tetraspanin/Peripherin"/>
</dbReference>
<keyword evidence="4 6" id="KW-0472">Membrane</keyword>
<evidence type="ECO:0000256" key="3">
    <source>
        <dbReference type="ARBA" id="ARBA00022989"/>
    </source>
</evidence>
<keyword evidence="3 6" id="KW-1133">Transmembrane helix</keyword>
<dbReference type="SUPFAM" id="SSF48652">
    <property type="entry name" value="Tetraspanin"/>
    <property type="match status" value="1"/>
</dbReference>
<dbReference type="PANTHER" id="PTHR19282">
    <property type="entry name" value="TETRASPANIN"/>
    <property type="match status" value="1"/>
</dbReference>
<dbReference type="PANTHER" id="PTHR19282:SF544">
    <property type="entry name" value="TETRASPANIN"/>
    <property type="match status" value="1"/>
</dbReference>
<dbReference type="OrthoDB" id="6239677at2759"/>
<evidence type="ECO:0000313" key="8">
    <source>
        <dbReference type="Proteomes" id="UP000279307"/>
    </source>
</evidence>
<sequence length="265" mass="29623">MGWVFACFRYCLITGVILLGISGAIVSVFSGYFIYQLYEYAPLTPWNVCGPSATLLAVGVVTCVIGWVAWQFMSFSNRAQVITFVITLGTIALIETSIGVWALVRHEQIDALPLMRHEILNRAKAEDKPVWDRMQSTLQCCGIDGPADYRGIDAIPWACCNTNLMSVNNTVGACPHIYKRGCQHVVLTRTKTILLRLFLIALCSVLLLISFIALTTCYARIYKDRADRRAHSEMERMSAQDARDPETKDSLLARQSSYPNKPNDS</sequence>
<evidence type="ECO:0000256" key="5">
    <source>
        <dbReference type="SAM" id="MobiDB-lite"/>
    </source>
</evidence>
<evidence type="ECO:0000256" key="2">
    <source>
        <dbReference type="ARBA" id="ARBA00022692"/>
    </source>
</evidence>
<feature type="compositionally biased region" description="Polar residues" evidence="5">
    <location>
        <begin position="253"/>
        <end position="265"/>
    </location>
</feature>
<proteinExistence type="predicted"/>
<feature type="transmembrane region" description="Helical" evidence="6">
    <location>
        <begin position="50"/>
        <end position="70"/>
    </location>
</feature>
<protein>
    <recommendedName>
        <fullName evidence="9">Tetraspanin-3</fullName>
    </recommendedName>
</protein>
<feature type="transmembrane region" description="Helical" evidence="6">
    <location>
        <begin position="82"/>
        <end position="104"/>
    </location>
</feature>
<dbReference type="CDD" id="cd03127">
    <property type="entry name" value="tetraspanin_LEL"/>
    <property type="match status" value="1"/>
</dbReference>
<organism evidence="7 8">
    <name type="scientific">Ooceraea biroi</name>
    <name type="common">Clonal raider ant</name>
    <name type="synonym">Cerapachys biroi</name>
    <dbReference type="NCBI Taxonomy" id="2015173"/>
    <lineage>
        <taxon>Eukaryota</taxon>
        <taxon>Metazoa</taxon>
        <taxon>Ecdysozoa</taxon>
        <taxon>Arthropoda</taxon>
        <taxon>Hexapoda</taxon>
        <taxon>Insecta</taxon>
        <taxon>Pterygota</taxon>
        <taxon>Neoptera</taxon>
        <taxon>Endopterygota</taxon>
        <taxon>Hymenoptera</taxon>
        <taxon>Apocrita</taxon>
        <taxon>Aculeata</taxon>
        <taxon>Formicoidea</taxon>
        <taxon>Formicidae</taxon>
        <taxon>Dorylinae</taxon>
        <taxon>Ooceraea</taxon>
    </lineage>
</organism>
<feature type="compositionally biased region" description="Basic and acidic residues" evidence="5">
    <location>
        <begin position="232"/>
        <end position="251"/>
    </location>
</feature>
<feature type="transmembrane region" description="Helical" evidence="6">
    <location>
        <begin position="12"/>
        <end position="38"/>
    </location>
</feature>
<feature type="region of interest" description="Disordered" evidence="5">
    <location>
        <begin position="232"/>
        <end position="265"/>
    </location>
</feature>
<evidence type="ECO:0008006" key="9">
    <source>
        <dbReference type="Google" id="ProtNLM"/>
    </source>
</evidence>
<evidence type="ECO:0000256" key="6">
    <source>
        <dbReference type="SAM" id="Phobius"/>
    </source>
</evidence>
<accession>A0A3L8DMJ5</accession>
<dbReference type="AlphaFoldDB" id="A0A3L8DMJ5"/>
<comment type="caution">
    <text evidence="7">The sequence shown here is derived from an EMBL/GenBank/DDBJ whole genome shotgun (WGS) entry which is preliminary data.</text>
</comment>
<dbReference type="GO" id="GO:0005886">
    <property type="term" value="C:plasma membrane"/>
    <property type="evidence" value="ECO:0007669"/>
    <property type="project" value="TreeGrafter"/>
</dbReference>
<evidence type="ECO:0000256" key="4">
    <source>
        <dbReference type="ARBA" id="ARBA00023136"/>
    </source>
</evidence>
<evidence type="ECO:0000313" key="7">
    <source>
        <dbReference type="EMBL" id="RLU21536.1"/>
    </source>
</evidence>
<keyword evidence="2 6" id="KW-0812">Transmembrane</keyword>
<name>A0A3L8DMJ5_OOCBI</name>
<dbReference type="InterPro" id="IPR008952">
    <property type="entry name" value="Tetraspanin_EC2_sf"/>
</dbReference>
<gene>
    <name evidence="7" type="ORF">DMN91_005909</name>
</gene>
<evidence type="ECO:0000256" key="1">
    <source>
        <dbReference type="ARBA" id="ARBA00004141"/>
    </source>
</evidence>
<reference evidence="7 8" key="1">
    <citation type="journal article" date="2018" name="Genome Res.">
        <title>The genomic architecture and molecular evolution of ant odorant receptors.</title>
        <authorList>
            <person name="McKenzie S.K."/>
            <person name="Kronauer D.J.C."/>
        </authorList>
    </citation>
    <scope>NUCLEOTIDE SEQUENCE [LARGE SCALE GENOMIC DNA]</scope>
    <source>
        <strain evidence="7">Clonal line C1</strain>
    </source>
</reference>
<feature type="transmembrane region" description="Helical" evidence="6">
    <location>
        <begin position="193"/>
        <end position="219"/>
    </location>
</feature>
<dbReference type="Proteomes" id="UP000279307">
    <property type="component" value="Chromosome 6"/>
</dbReference>
<comment type="subcellular location">
    <subcellularLocation>
        <location evidence="1">Membrane</location>
        <topology evidence="1">Multi-pass membrane protein</topology>
    </subcellularLocation>
</comment>
<dbReference type="Gene3D" id="1.10.1450.10">
    <property type="entry name" value="Tetraspanin"/>
    <property type="match status" value="1"/>
</dbReference>
<dbReference type="EMBL" id="QOIP01000006">
    <property type="protein sequence ID" value="RLU21536.1"/>
    <property type="molecule type" value="Genomic_DNA"/>
</dbReference>